<evidence type="ECO:0000256" key="1">
    <source>
        <dbReference type="SAM" id="MobiDB-lite"/>
    </source>
</evidence>
<dbReference type="OrthoDB" id="4188242at2759"/>
<feature type="region of interest" description="Disordered" evidence="1">
    <location>
        <begin position="203"/>
        <end position="226"/>
    </location>
</feature>
<dbReference type="AlphaFoldDB" id="A0A1J9QUX7"/>
<feature type="compositionally biased region" description="Acidic residues" evidence="1">
    <location>
        <begin position="213"/>
        <end position="224"/>
    </location>
</feature>
<organism evidence="2 3">
    <name type="scientific">Blastomyces percursus</name>
    <dbReference type="NCBI Taxonomy" id="1658174"/>
    <lineage>
        <taxon>Eukaryota</taxon>
        <taxon>Fungi</taxon>
        <taxon>Dikarya</taxon>
        <taxon>Ascomycota</taxon>
        <taxon>Pezizomycotina</taxon>
        <taxon>Eurotiomycetes</taxon>
        <taxon>Eurotiomycetidae</taxon>
        <taxon>Onygenales</taxon>
        <taxon>Ajellomycetaceae</taxon>
        <taxon>Blastomyces</taxon>
    </lineage>
</organism>
<evidence type="ECO:0000313" key="2">
    <source>
        <dbReference type="EMBL" id="OJD24043.1"/>
    </source>
</evidence>
<evidence type="ECO:0008006" key="4">
    <source>
        <dbReference type="Google" id="ProtNLM"/>
    </source>
</evidence>
<name>A0A1J9QUX7_9EURO</name>
<dbReference type="STRING" id="1658174.A0A1J9QUX7"/>
<accession>A0A1J9QUX7</accession>
<protein>
    <recommendedName>
        <fullName evidence="4">Integrase zinc-binding domain-containing protein</fullName>
    </recommendedName>
</protein>
<keyword evidence="3" id="KW-1185">Reference proteome</keyword>
<sequence>MAGKIGKALINDTTESKEFQDWSKKMFTLVVINGRRSVCREEKPIGIREKLFKILTTAHRKCEHGGQKETSVEVNRLYSWIPEELIWVFIKICPTCQFKSSSQEEVTEGVLFVCGYDGYNPNDIHHRDFPQWLRPIPVRNQMISTPSNASSHIGLLPHGISLSTPVDNRTNPGSENFRFNVTNEDQTKISEWEYRKKQLLSVSLTSDERSDDGSIDNDGSDDESSNLFVASALAQLTGACKVDRALRGSDQKGAKP</sequence>
<comment type="caution">
    <text evidence="2">The sequence shown here is derived from an EMBL/GenBank/DDBJ whole genome shotgun (WGS) entry which is preliminary data.</text>
</comment>
<dbReference type="VEuPathDB" id="FungiDB:ACJ73_04593"/>
<evidence type="ECO:0000313" key="3">
    <source>
        <dbReference type="Proteomes" id="UP000242791"/>
    </source>
</evidence>
<proteinExistence type="predicted"/>
<dbReference type="EMBL" id="LGTZ01000647">
    <property type="protein sequence ID" value="OJD24043.1"/>
    <property type="molecule type" value="Genomic_DNA"/>
</dbReference>
<gene>
    <name evidence="2" type="ORF">ACJ73_04593</name>
</gene>
<reference evidence="2 3" key="1">
    <citation type="submission" date="2015-08" db="EMBL/GenBank/DDBJ databases">
        <title>Emmonsia species relationships and genome sequence.</title>
        <authorList>
            <person name="Cuomo C.A."/>
            <person name="Schwartz I.S."/>
            <person name="Kenyon C."/>
            <person name="De Hoog G.S."/>
            <person name="Govender N.P."/>
            <person name="Botha A."/>
            <person name="Moreno L."/>
            <person name="De Vries M."/>
            <person name="Munoz J.F."/>
            <person name="Stielow J.B."/>
        </authorList>
    </citation>
    <scope>NUCLEOTIDE SEQUENCE [LARGE SCALE GENOMIC DNA]</scope>
    <source>
        <strain evidence="2 3">EI222</strain>
    </source>
</reference>
<dbReference type="Proteomes" id="UP000242791">
    <property type="component" value="Unassembled WGS sequence"/>
</dbReference>